<dbReference type="KEGG" id="tfo:BFO_1049"/>
<reference evidence="3" key="1">
    <citation type="submission" date="2011-12" db="EMBL/GenBank/DDBJ databases">
        <title>Complete sequence of Tannerella forsythia ATCC 43037.</title>
        <authorList>
            <person name="Dewhirst F."/>
            <person name="Tanner A."/>
            <person name="Izard J."/>
            <person name="Brinkac L."/>
            <person name="Durkin A.S."/>
            <person name="Hostetler J."/>
            <person name="Shetty J."/>
            <person name="Torralba M."/>
            <person name="Gill S."/>
            <person name="Nelson K."/>
        </authorList>
    </citation>
    <scope>NUCLEOTIDE SEQUENCE [LARGE SCALE GENOMIC DNA]</scope>
    <source>
        <strain evidence="3">ATCC 43037 / JCM 10827 / CCUG 33226 / KCTC 5666 / FDC 338</strain>
    </source>
</reference>
<proteinExistence type="predicted"/>
<dbReference type="HOGENOM" id="CLU_683129_0_0_10"/>
<dbReference type="SUPFAM" id="SSF53756">
    <property type="entry name" value="UDP-Glycosyltransferase/glycogen phosphorylase"/>
    <property type="match status" value="1"/>
</dbReference>
<dbReference type="EC" id="2.4.-.-" evidence="2"/>
<dbReference type="Gene3D" id="3.40.50.2000">
    <property type="entry name" value="Glycogen Phosphorylase B"/>
    <property type="match status" value="2"/>
</dbReference>
<dbReference type="PATRIC" id="fig|203275.8.peg.942"/>
<dbReference type="STRING" id="203275.BFO_1049"/>
<keyword evidence="2" id="KW-0808">Transferase</keyword>
<dbReference type="InterPro" id="IPR001296">
    <property type="entry name" value="Glyco_trans_1"/>
</dbReference>
<protein>
    <submittedName>
        <fullName evidence="2">Glycosyltransferase, group 1 family protein</fullName>
        <ecNumber evidence="2">2.4.-.-</ecNumber>
    </submittedName>
</protein>
<accession>G8UQP8</accession>
<evidence type="ECO:0000313" key="3">
    <source>
        <dbReference type="Proteomes" id="UP000005436"/>
    </source>
</evidence>
<gene>
    <name evidence="2" type="ordered locus">BFO_1049</name>
</gene>
<dbReference type="EMBL" id="CP003191">
    <property type="protein sequence ID" value="AEW21088.1"/>
    <property type="molecule type" value="Genomic_DNA"/>
</dbReference>
<dbReference type="PANTHER" id="PTHR45947:SF3">
    <property type="entry name" value="SULFOQUINOVOSYL TRANSFERASE SQD2"/>
    <property type="match status" value="1"/>
</dbReference>
<dbReference type="AlphaFoldDB" id="G8UQP8"/>
<keyword evidence="2" id="KW-0328">Glycosyltransferase</keyword>
<feature type="domain" description="Glycosyl transferase family 1" evidence="1">
    <location>
        <begin position="221"/>
        <end position="373"/>
    </location>
</feature>
<dbReference type="Proteomes" id="UP000005436">
    <property type="component" value="Chromosome"/>
</dbReference>
<evidence type="ECO:0000313" key="2">
    <source>
        <dbReference type="EMBL" id="AEW21088.1"/>
    </source>
</evidence>
<keyword evidence="3" id="KW-1185">Reference proteome</keyword>
<dbReference type="RefSeq" id="WP_014224464.1">
    <property type="nucleotide sequence ID" value="NC_016610.1"/>
</dbReference>
<dbReference type="PANTHER" id="PTHR45947">
    <property type="entry name" value="SULFOQUINOVOSYL TRANSFERASE SQD2"/>
    <property type="match status" value="1"/>
</dbReference>
<sequence>MKVLFVNPGITNYNHPVFERLANEGCELIMMLPKDDDGTIGAGVERAKNQHHSYRLILSPVVRRWYGKSALVDLKNTLIQSEPDILVICWPYFLQLYFDRVFMRLLKEKHIRLILHEIPFQVAPFKQLSYYKTHPVYNENMELQSVGLAFKLRALWTMHIRKFIYSRATASLNYTTLAYDILPSYGIKKESIFVRYNSTDTDTLFAIRKKIALLPPVLPPKIRILHIGRLVRWKRVDLLLEAYRKVADRYPESELVIIGNGPEKENLIRQSAALGLTDRTIFTGAIYDPLTLGQYMNESTVYVLAGMGGLSINDAMCFSLPVICSVCDGTEKDLVADGVNGYFFKEGDANDLADKISLILSDTDVAKRMGVAGSEVIQQKINIHTVTRRYMDAFNYAMKQ</sequence>
<dbReference type="GO" id="GO:0016758">
    <property type="term" value="F:hexosyltransferase activity"/>
    <property type="evidence" value="ECO:0007669"/>
    <property type="project" value="TreeGrafter"/>
</dbReference>
<dbReference type="eggNOG" id="COG0438">
    <property type="taxonomic scope" value="Bacteria"/>
</dbReference>
<dbReference type="InterPro" id="IPR050194">
    <property type="entry name" value="Glycosyltransferase_grp1"/>
</dbReference>
<name>G8UQP8_TANFA</name>
<organism evidence="2 3">
    <name type="scientific">Tannerella forsythia (strain ATCC 43037 / JCM 10827 / CCUG 21028 A / KCTC 5666 / FDC 338)</name>
    <name type="common">Bacteroides forsythus</name>
    <dbReference type="NCBI Taxonomy" id="203275"/>
    <lineage>
        <taxon>Bacteria</taxon>
        <taxon>Pseudomonadati</taxon>
        <taxon>Bacteroidota</taxon>
        <taxon>Bacteroidia</taxon>
        <taxon>Bacteroidales</taxon>
        <taxon>Tannerellaceae</taxon>
        <taxon>Tannerella</taxon>
    </lineage>
</organism>
<dbReference type="CDD" id="cd03801">
    <property type="entry name" value="GT4_PimA-like"/>
    <property type="match status" value="1"/>
</dbReference>
<dbReference type="Pfam" id="PF00534">
    <property type="entry name" value="Glycos_transf_1"/>
    <property type="match status" value="1"/>
</dbReference>
<dbReference type="GeneID" id="34758308"/>
<evidence type="ECO:0000259" key="1">
    <source>
        <dbReference type="Pfam" id="PF00534"/>
    </source>
</evidence>